<protein>
    <submittedName>
        <fullName evidence="1">Uncharacterized protein</fullName>
    </submittedName>
</protein>
<dbReference type="AlphaFoldDB" id="X0TXT4"/>
<sequence length="70" mass="7361">GSAPLVTKTLTGGPTEIDPVDLVNGRIDVLINNADTAAQKGDLYHELQLEPGPNTPMFGTFSIQADSIQP</sequence>
<evidence type="ECO:0000313" key="1">
    <source>
        <dbReference type="EMBL" id="GAF98403.1"/>
    </source>
</evidence>
<feature type="non-terminal residue" evidence="1">
    <location>
        <position position="1"/>
    </location>
</feature>
<organism evidence="1">
    <name type="scientific">marine sediment metagenome</name>
    <dbReference type="NCBI Taxonomy" id="412755"/>
    <lineage>
        <taxon>unclassified sequences</taxon>
        <taxon>metagenomes</taxon>
        <taxon>ecological metagenomes</taxon>
    </lineage>
</organism>
<dbReference type="EMBL" id="BARS01016178">
    <property type="protein sequence ID" value="GAF98403.1"/>
    <property type="molecule type" value="Genomic_DNA"/>
</dbReference>
<accession>X0TXT4</accession>
<reference evidence="1" key="1">
    <citation type="journal article" date="2014" name="Front. Microbiol.">
        <title>High frequency of phylogenetically diverse reductive dehalogenase-homologous genes in deep subseafloor sedimentary metagenomes.</title>
        <authorList>
            <person name="Kawai M."/>
            <person name="Futagami T."/>
            <person name="Toyoda A."/>
            <person name="Takaki Y."/>
            <person name="Nishi S."/>
            <person name="Hori S."/>
            <person name="Arai W."/>
            <person name="Tsubouchi T."/>
            <person name="Morono Y."/>
            <person name="Uchiyama I."/>
            <person name="Ito T."/>
            <person name="Fujiyama A."/>
            <person name="Inagaki F."/>
            <person name="Takami H."/>
        </authorList>
    </citation>
    <scope>NUCLEOTIDE SEQUENCE</scope>
    <source>
        <strain evidence="1">Expedition CK06-06</strain>
    </source>
</reference>
<name>X0TXT4_9ZZZZ</name>
<gene>
    <name evidence="1" type="ORF">S01H1_26670</name>
</gene>
<proteinExistence type="predicted"/>
<comment type="caution">
    <text evidence="1">The sequence shown here is derived from an EMBL/GenBank/DDBJ whole genome shotgun (WGS) entry which is preliminary data.</text>
</comment>